<evidence type="ECO:0000259" key="2">
    <source>
        <dbReference type="PROSITE" id="PS50208"/>
    </source>
</evidence>
<dbReference type="InterPro" id="IPR015917">
    <property type="entry name" value="Pept_C14A"/>
</dbReference>
<dbReference type="PANTHER" id="PTHR22576:SF41">
    <property type="entry name" value="CASPASE 14, APOPTOSIS-RELATED CYSTEINE PEPTIDASE"/>
    <property type="match status" value="1"/>
</dbReference>
<evidence type="ECO:0000313" key="3">
    <source>
        <dbReference type="EMBL" id="RHF77358.1"/>
    </source>
</evidence>
<dbReference type="EMBL" id="QRHN01000016">
    <property type="protein sequence ID" value="RHF77358.1"/>
    <property type="molecule type" value="Genomic_DNA"/>
</dbReference>
<dbReference type="RefSeq" id="WP_118237813.1">
    <property type="nucleotide sequence ID" value="NZ_QRHN01000016.1"/>
</dbReference>
<dbReference type="Gene3D" id="3.40.50.1460">
    <property type="match status" value="1"/>
</dbReference>
<sequence>MKKNAILFSASNYTKSPLIQIDDLPGVKYDIQAMHKRLTQIGFEVKQIENISKNQIIPALEDNASHSPCDAIHIVYFTGHGGHNNGNNYIYPVDFASKFEKSKDIEASAMNIQDIISIYKGKGRLILILDACRSDFGLSKGYYSEITAAEDVYIAYGTQFQYTSIGIANQMSPFTQAICDEILEPNIDVDELFTRVRRNVYSKYQIQIPASVNALLNRIVLHKQLSYTNFDEEVYKFVKKYADDYNNKYGYFHGDDLIFIDAAQYFNISFLDAVWKFRKVDNKVYTDRGAKIPLLPEDESKFVTFRGLFRGKEYFTCDENHTWYYNGRQIRMGEIPPLPASMQPEAPEIGKELYVTFDIQKYDNSIIITTNLPDNYILLVKSNLSKNSDRKTVTNGSVMLENAQNISSITIGSAFITDSSVKKQLGTKARNLIGEYVKYDPICGNQIHAVFNF</sequence>
<comment type="caution">
    <text evidence="3">The sequence shown here is derived from an EMBL/GenBank/DDBJ whole genome shotgun (WGS) entry which is preliminary data.</text>
</comment>
<evidence type="ECO:0000313" key="4">
    <source>
        <dbReference type="Proteomes" id="UP000285666"/>
    </source>
</evidence>
<dbReference type="PROSITE" id="PS50208">
    <property type="entry name" value="CASPASE_P20"/>
    <property type="match status" value="1"/>
</dbReference>
<reference evidence="3 4" key="1">
    <citation type="submission" date="2018-08" db="EMBL/GenBank/DDBJ databases">
        <title>A genome reference for cultivated species of the human gut microbiota.</title>
        <authorList>
            <person name="Zou Y."/>
            <person name="Xue W."/>
            <person name="Luo G."/>
        </authorList>
    </citation>
    <scope>NUCLEOTIDE SEQUENCE [LARGE SCALE GENOMIC DNA]</scope>
    <source>
        <strain evidence="3 4">AM23-7AC</strain>
    </source>
</reference>
<dbReference type="Proteomes" id="UP000285666">
    <property type="component" value="Unassembled WGS sequence"/>
</dbReference>
<proteinExistence type="inferred from homology"/>
<accession>A0A414Q998</accession>
<dbReference type="SUPFAM" id="SSF52129">
    <property type="entry name" value="Caspase-like"/>
    <property type="match status" value="1"/>
</dbReference>
<organism evidence="3 4">
    <name type="scientific">Dorea formicigenerans</name>
    <dbReference type="NCBI Taxonomy" id="39486"/>
    <lineage>
        <taxon>Bacteria</taxon>
        <taxon>Bacillati</taxon>
        <taxon>Bacillota</taxon>
        <taxon>Clostridia</taxon>
        <taxon>Lachnospirales</taxon>
        <taxon>Lachnospiraceae</taxon>
        <taxon>Dorea</taxon>
    </lineage>
</organism>
<evidence type="ECO:0000256" key="1">
    <source>
        <dbReference type="ARBA" id="ARBA00010134"/>
    </source>
</evidence>
<dbReference type="InterPro" id="IPR001309">
    <property type="entry name" value="Pept_C14_p20"/>
</dbReference>
<protein>
    <submittedName>
        <fullName evidence="3">Caspase family protein</fullName>
    </submittedName>
</protein>
<dbReference type="Pfam" id="PF00656">
    <property type="entry name" value="Peptidase_C14"/>
    <property type="match status" value="1"/>
</dbReference>
<name>A0A414Q998_9FIRM</name>
<dbReference type="GO" id="GO:0006508">
    <property type="term" value="P:proteolysis"/>
    <property type="evidence" value="ECO:0007669"/>
    <property type="project" value="InterPro"/>
</dbReference>
<dbReference type="PANTHER" id="PTHR22576">
    <property type="entry name" value="MUCOSA ASSOCIATED LYMPHOID TISSUE LYMPHOMA TRANSLOCATION PROTEIN 1/PARACASPASE"/>
    <property type="match status" value="1"/>
</dbReference>
<dbReference type="InterPro" id="IPR011600">
    <property type="entry name" value="Pept_C14_caspase"/>
</dbReference>
<feature type="domain" description="Caspase family p20" evidence="2">
    <location>
        <begin position="1"/>
        <end position="136"/>
    </location>
</feature>
<dbReference type="AlphaFoldDB" id="A0A414Q998"/>
<dbReference type="InterPro" id="IPR052039">
    <property type="entry name" value="Caspase-related_regulators"/>
</dbReference>
<dbReference type="SMART" id="SM00115">
    <property type="entry name" value="CASc"/>
    <property type="match status" value="1"/>
</dbReference>
<dbReference type="InterPro" id="IPR029030">
    <property type="entry name" value="Caspase-like_dom_sf"/>
</dbReference>
<dbReference type="GO" id="GO:0004197">
    <property type="term" value="F:cysteine-type endopeptidase activity"/>
    <property type="evidence" value="ECO:0007669"/>
    <property type="project" value="InterPro"/>
</dbReference>
<comment type="similarity">
    <text evidence="1">Belongs to the peptidase C14A family.</text>
</comment>
<gene>
    <name evidence="3" type="ORF">DW658_11695</name>
</gene>